<evidence type="ECO:0000313" key="1">
    <source>
        <dbReference type="EMBL" id="KAH7155055.1"/>
    </source>
</evidence>
<reference evidence="1" key="1">
    <citation type="journal article" date="2021" name="Nat. Commun.">
        <title>Genetic determinants of endophytism in the Arabidopsis root mycobiome.</title>
        <authorList>
            <person name="Mesny F."/>
            <person name="Miyauchi S."/>
            <person name="Thiergart T."/>
            <person name="Pickel B."/>
            <person name="Atanasova L."/>
            <person name="Karlsson M."/>
            <person name="Huettel B."/>
            <person name="Barry K.W."/>
            <person name="Haridas S."/>
            <person name="Chen C."/>
            <person name="Bauer D."/>
            <person name="Andreopoulos W."/>
            <person name="Pangilinan J."/>
            <person name="LaButti K."/>
            <person name="Riley R."/>
            <person name="Lipzen A."/>
            <person name="Clum A."/>
            <person name="Drula E."/>
            <person name="Henrissat B."/>
            <person name="Kohler A."/>
            <person name="Grigoriev I.V."/>
            <person name="Martin F.M."/>
            <person name="Hacquard S."/>
        </authorList>
    </citation>
    <scope>NUCLEOTIDE SEQUENCE</scope>
    <source>
        <strain evidence="1">MPI-CAGE-AT-0021</strain>
    </source>
</reference>
<comment type="caution">
    <text evidence="1">The sequence shown here is derived from an EMBL/GenBank/DDBJ whole genome shotgun (WGS) entry which is preliminary data.</text>
</comment>
<proteinExistence type="predicted"/>
<name>A0A9P9JC00_9HYPO</name>
<evidence type="ECO:0000313" key="2">
    <source>
        <dbReference type="Proteomes" id="UP000717696"/>
    </source>
</evidence>
<dbReference type="Proteomes" id="UP000717696">
    <property type="component" value="Unassembled WGS sequence"/>
</dbReference>
<dbReference type="AlphaFoldDB" id="A0A9P9JC00"/>
<gene>
    <name evidence="1" type="ORF">B0J13DRAFT_521220</name>
</gene>
<dbReference type="EMBL" id="JAGMUU010000004">
    <property type="protein sequence ID" value="KAH7155055.1"/>
    <property type="molecule type" value="Genomic_DNA"/>
</dbReference>
<organism evidence="1 2">
    <name type="scientific">Dactylonectria estremocensis</name>
    <dbReference type="NCBI Taxonomy" id="1079267"/>
    <lineage>
        <taxon>Eukaryota</taxon>
        <taxon>Fungi</taxon>
        <taxon>Dikarya</taxon>
        <taxon>Ascomycota</taxon>
        <taxon>Pezizomycotina</taxon>
        <taxon>Sordariomycetes</taxon>
        <taxon>Hypocreomycetidae</taxon>
        <taxon>Hypocreales</taxon>
        <taxon>Nectriaceae</taxon>
        <taxon>Dactylonectria</taxon>
    </lineage>
</organism>
<keyword evidence="2" id="KW-1185">Reference proteome</keyword>
<protein>
    <submittedName>
        <fullName evidence="1">Uncharacterized protein</fullName>
    </submittedName>
</protein>
<accession>A0A9P9JC00</accession>
<sequence>MARYQGQEQVIFLLDHVFSHDRYRVKPVPREDLRGVEHRHSVYNSSTTTATSISLAVIPKSYDFWHHITYVGPHAPRLSLAFVGLNHCISVSCRGVVGDADDGSNLFKSLAKERGSNMEATRKKYRRRIKEPGSQGVSGAAVSGRWRDEGRYDWGFCGCLDVGTGSRGVIVTFGIEYWVLSICQVDEMMSESIFSSGRKQRREQERKKGMADWWLGIR</sequence>